<proteinExistence type="predicted"/>
<evidence type="ECO:0000313" key="3">
    <source>
        <dbReference type="EMBL" id="MBO1321678.1"/>
    </source>
</evidence>
<evidence type="ECO:0000256" key="2">
    <source>
        <dbReference type="SAM" id="SignalP"/>
    </source>
</evidence>
<feature type="region of interest" description="Disordered" evidence="1">
    <location>
        <begin position="41"/>
        <end position="64"/>
    </location>
</feature>
<dbReference type="EMBL" id="JAFREP010000026">
    <property type="protein sequence ID" value="MBO1321678.1"/>
    <property type="molecule type" value="Genomic_DNA"/>
</dbReference>
<dbReference type="Proteomes" id="UP000664417">
    <property type="component" value="Unassembled WGS sequence"/>
</dbReference>
<sequence length="78" mass="8333">MTLKAFLLTLCVSLCSFQVSASYSPVINPGLLPIAAFGNSIKPDKDPGPPADTGQHGDHKGNEELNLVIVQPKKELFL</sequence>
<dbReference type="AlphaFoldDB" id="A0A8J7U4N9"/>
<comment type="caution">
    <text evidence="3">The sequence shown here is derived from an EMBL/GenBank/DDBJ whole genome shotgun (WGS) entry which is preliminary data.</text>
</comment>
<dbReference type="RefSeq" id="WP_207861651.1">
    <property type="nucleotide sequence ID" value="NZ_JAFREP010000026.1"/>
</dbReference>
<keyword evidence="4" id="KW-1185">Reference proteome</keyword>
<keyword evidence="2" id="KW-0732">Signal</keyword>
<evidence type="ECO:0000313" key="4">
    <source>
        <dbReference type="Proteomes" id="UP000664417"/>
    </source>
</evidence>
<organism evidence="3 4">
    <name type="scientific">Acanthopleuribacter pedis</name>
    <dbReference type="NCBI Taxonomy" id="442870"/>
    <lineage>
        <taxon>Bacteria</taxon>
        <taxon>Pseudomonadati</taxon>
        <taxon>Acidobacteriota</taxon>
        <taxon>Holophagae</taxon>
        <taxon>Acanthopleuribacterales</taxon>
        <taxon>Acanthopleuribacteraceae</taxon>
        <taxon>Acanthopleuribacter</taxon>
    </lineage>
</organism>
<evidence type="ECO:0000256" key="1">
    <source>
        <dbReference type="SAM" id="MobiDB-lite"/>
    </source>
</evidence>
<name>A0A8J7U4N9_9BACT</name>
<accession>A0A8J7U4N9</accession>
<reference evidence="3" key="1">
    <citation type="submission" date="2021-03" db="EMBL/GenBank/DDBJ databases">
        <authorList>
            <person name="Wang G."/>
        </authorList>
    </citation>
    <scope>NUCLEOTIDE SEQUENCE</scope>
    <source>
        <strain evidence="3">KCTC 12899</strain>
    </source>
</reference>
<protein>
    <submittedName>
        <fullName evidence="3">Uncharacterized protein</fullName>
    </submittedName>
</protein>
<feature type="chain" id="PRO_5035244420" evidence="2">
    <location>
        <begin position="22"/>
        <end position="78"/>
    </location>
</feature>
<gene>
    <name evidence="3" type="ORF">J3U88_24580</name>
</gene>
<feature type="signal peptide" evidence="2">
    <location>
        <begin position="1"/>
        <end position="21"/>
    </location>
</feature>